<protein>
    <submittedName>
        <fullName evidence="2">Uncharacterized protein</fullName>
    </submittedName>
</protein>
<dbReference type="Proteomes" id="UP000660262">
    <property type="component" value="Unassembled WGS sequence"/>
</dbReference>
<keyword evidence="3" id="KW-1185">Reference proteome</keyword>
<keyword evidence="1" id="KW-0472">Membrane</keyword>
<keyword evidence="1" id="KW-1133">Transmembrane helix</keyword>
<sequence length="101" mass="11259">MLAYIALYVAIYAAVTTQKAGATWLAAELAGVACSFVHGVVCTIVASLLLYDRWQSVVNRDLHLTAWIEKDLAYAPNTRKEDWLNDDELHQLLHWSTSPVA</sequence>
<feature type="transmembrane region" description="Helical" evidence="1">
    <location>
        <begin position="29"/>
        <end position="51"/>
    </location>
</feature>
<dbReference type="EMBL" id="BNJQ01000018">
    <property type="protein sequence ID" value="GHP07867.1"/>
    <property type="molecule type" value="Genomic_DNA"/>
</dbReference>
<name>A0A830HSF1_9CHLO</name>
<comment type="caution">
    <text evidence="2">The sequence shown here is derived from an EMBL/GenBank/DDBJ whole genome shotgun (WGS) entry which is preliminary data.</text>
</comment>
<dbReference type="AlphaFoldDB" id="A0A830HSF1"/>
<keyword evidence="1" id="KW-0812">Transmembrane</keyword>
<proteinExistence type="predicted"/>
<evidence type="ECO:0000313" key="3">
    <source>
        <dbReference type="Proteomes" id="UP000660262"/>
    </source>
</evidence>
<organism evidence="2 3">
    <name type="scientific">Pycnococcus provasolii</name>
    <dbReference type="NCBI Taxonomy" id="41880"/>
    <lineage>
        <taxon>Eukaryota</taxon>
        <taxon>Viridiplantae</taxon>
        <taxon>Chlorophyta</taxon>
        <taxon>Pseudoscourfieldiophyceae</taxon>
        <taxon>Pseudoscourfieldiales</taxon>
        <taxon>Pycnococcaceae</taxon>
        <taxon>Pycnococcus</taxon>
    </lineage>
</organism>
<gene>
    <name evidence="2" type="ORF">PPROV_000660900</name>
</gene>
<reference evidence="2" key="1">
    <citation type="submission" date="2020-10" db="EMBL/GenBank/DDBJ databases">
        <title>Unveiling of a novel bifunctional photoreceptor, Dualchrome1, isolated from a cosmopolitan green alga.</title>
        <authorList>
            <person name="Suzuki S."/>
            <person name="Kawachi M."/>
        </authorList>
    </citation>
    <scope>NUCLEOTIDE SEQUENCE</scope>
    <source>
        <strain evidence="2">NIES 2893</strain>
    </source>
</reference>
<evidence type="ECO:0000256" key="1">
    <source>
        <dbReference type="SAM" id="Phobius"/>
    </source>
</evidence>
<accession>A0A830HSF1</accession>
<evidence type="ECO:0000313" key="2">
    <source>
        <dbReference type="EMBL" id="GHP07867.1"/>
    </source>
</evidence>